<proteinExistence type="predicted"/>
<organism evidence="1 2">
    <name type="scientific">Streptococcus mitis</name>
    <dbReference type="NCBI Taxonomy" id="28037"/>
    <lineage>
        <taxon>Bacteria</taxon>
        <taxon>Bacillati</taxon>
        <taxon>Bacillota</taxon>
        <taxon>Bacilli</taxon>
        <taxon>Lactobacillales</taxon>
        <taxon>Streptococcaceae</taxon>
        <taxon>Streptococcus</taxon>
        <taxon>Streptococcus mitis group</taxon>
    </lineage>
</organism>
<evidence type="ECO:0000313" key="2">
    <source>
        <dbReference type="Proteomes" id="UP000028022"/>
    </source>
</evidence>
<name>A0A081R167_STRMT</name>
<protein>
    <submittedName>
        <fullName evidence="1">Uncharacterized protein</fullName>
    </submittedName>
</protein>
<accession>A0A081R167</accession>
<comment type="caution">
    <text evidence="1">The sequence shown here is derived from an EMBL/GenBank/DDBJ whole genome shotgun (WGS) entry which is preliminary data.</text>
</comment>
<gene>
    <name evidence="1" type="ORF">SK608_0238</name>
</gene>
<dbReference type="AlphaFoldDB" id="A0A081R167"/>
<evidence type="ECO:0000313" key="1">
    <source>
        <dbReference type="EMBL" id="KEQ48940.1"/>
    </source>
</evidence>
<reference evidence="1 2" key="1">
    <citation type="submission" date="2014-05" db="EMBL/GenBank/DDBJ databases">
        <authorList>
            <person name="Daugherty S.C."/>
            <person name="Tallon L.J."/>
            <person name="Sadzewicz L."/>
            <person name="Kilian M."/>
            <person name="Tettelin H."/>
        </authorList>
    </citation>
    <scope>NUCLEOTIDE SEQUENCE [LARGE SCALE GENOMIC DNA]</scope>
    <source>
        <strain evidence="1 2">SK608</strain>
    </source>
</reference>
<dbReference type="EMBL" id="JPFZ01000007">
    <property type="protein sequence ID" value="KEQ48940.1"/>
    <property type="molecule type" value="Genomic_DNA"/>
</dbReference>
<dbReference type="Proteomes" id="UP000028022">
    <property type="component" value="Unassembled WGS sequence"/>
</dbReference>
<sequence>MAKIELLDSYEDLLNYVEEIRESMDLIHNWLAKEPDWDSQCDLYEFIAQHSSQFAVLNLIMYRLDSLKDEHRTIIDNYIKGA</sequence>